<dbReference type="EMBL" id="CAJVPP010000027">
    <property type="protein sequence ID" value="CAG8435731.1"/>
    <property type="molecule type" value="Genomic_DNA"/>
</dbReference>
<evidence type="ECO:0000313" key="3">
    <source>
        <dbReference type="Proteomes" id="UP000789375"/>
    </source>
</evidence>
<comment type="caution">
    <text evidence="2">The sequence shown here is derived from an EMBL/GenBank/DDBJ whole genome shotgun (WGS) entry which is preliminary data.</text>
</comment>
<feature type="compositionally biased region" description="Basic and acidic residues" evidence="1">
    <location>
        <begin position="1"/>
        <end position="10"/>
    </location>
</feature>
<name>A0A9N8V2J6_FUNMO</name>
<accession>A0A9N8V2J6</accession>
<evidence type="ECO:0000313" key="2">
    <source>
        <dbReference type="EMBL" id="CAG8435731.1"/>
    </source>
</evidence>
<feature type="region of interest" description="Disordered" evidence="1">
    <location>
        <begin position="1"/>
        <end position="42"/>
    </location>
</feature>
<gene>
    <name evidence="2" type="ORF">FMOSSE_LOCUS299</name>
</gene>
<dbReference type="AlphaFoldDB" id="A0A9N8V2J6"/>
<evidence type="ECO:0000256" key="1">
    <source>
        <dbReference type="SAM" id="MobiDB-lite"/>
    </source>
</evidence>
<organism evidence="2 3">
    <name type="scientific">Funneliformis mosseae</name>
    <name type="common">Endomycorrhizal fungus</name>
    <name type="synonym">Glomus mosseae</name>
    <dbReference type="NCBI Taxonomy" id="27381"/>
    <lineage>
        <taxon>Eukaryota</taxon>
        <taxon>Fungi</taxon>
        <taxon>Fungi incertae sedis</taxon>
        <taxon>Mucoromycota</taxon>
        <taxon>Glomeromycotina</taxon>
        <taxon>Glomeromycetes</taxon>
        <taxon>Glomerales</taxon>
        <taxon>Glomeraceae</taxon>
        <taxon>Funneliformis</taxon>
    </lineage>
</organism>
<proteinExistence type="predicted"/>
<dbReference type="Proteomes" id="UP000789375">
    <property type="component" value="Unassembled WGS sequence"/>
</dbReference>
<keyword evidence="3" id="KW-1185">Reference proteome</keyword>
<sequence length="251" mass="28945">MYSLQKEKPRVIMSNQDNKSNDSSTDASKDKGKSKSISSTLSNSATLLREALNPSNGASTASALNSLLRQNNNPKLQINDHETNCGLDTDWKRWNLDPCPSARSINSSHIYPFHHHNPHKTNYQSIQDGNEILDFLNSNNYTEQIYHEDFSQLTSNRQKDYNFLENCREEYQDSISKNDVNSKFIEEFLESKDIHEYLSRISYTDDIYGIPTFLKELINEAKNELNNYSKHDDDGDKGLKHQKTAIERLKM</sequence>
<protein>
    <submittedName>
        <fullName evidence="2">9514_t:CDS:1</fullName>
    </submittedName>
</protein>
<reference evidence="2" key="1">
    <citation type="submission" date="2021-06" db="EMBL/GenBank/DDBJ databases">
        <authorList>
            <person name="Kallberg Y."/>
            <person name="Tangrot J."/>
            <person name="Rosling A."/>
        </authorList>
    </citation>
    <scope>NUCLEOTIDE SEQUENCE</scope>
    <source>
        <strain evidence="2">87-6 pot B 2015</strain>
    </source>
</reference>